<dbReference type="PANTHER" id="PTHR19134">
    <property type="entry name" value="RECEPTOR-TYPE TYROSINE-PROTEIN PHOSPHATASE"/>
    <property type="match status" value="1"/>
</dbReference>
<dbReference type="InterPro" id="IPR029021">
    <property type="entry name" value="Prot-tyrosine_phosphatase-like"/>
</dbReference>
<evidence type="ECO:0000256" key="3">
    <source>
        <dbReference type="ARBA" id="ARBA00022912"/>
    </source>
</evidence>
<evidence type="ECO:0000256" key="2">
    <source>
        <dbReference type="ARBA" id="ARBA00022801"/>
    </source>
</evidence>
<dbReference type="EMBL" id="CAJFCJ010000006">
    <property type="protein sequence ID" value="CAD5115525.1"/>
    <property type="molecule type" value="Genomic_DNA"/>
</dbReference>
<dbReference type="Proteomes" id="UP000549394">
    <property type="component" value="Unassembled WGS sequence"/>
</dbReference>
<dbReference type="EC" id="3.1.3.48" evidence="1"/>
<dbReference type="SMART" id="SM00404">
    <property type="entry name" value="PTPc_motif"/>
    <property type="match status" value="2"/>
</dbReference>
<evidence type="ECO:0000259" key="7">
    <source>
        <dbReference type="PROSITE" id="PS50055"/>
    </source>
</evidence>
<dbReference type="InterPro" id="IPR016130">
    <property type="entry name" value="Tyr_Pase_AS"/>
</dbReference>
<evidence type="ECO:0000313" key="10">
    <source>
        <dbReference type="Proteomes" id="UP000549394"/>
    </source>
</evidence>
<keyword evidence="5" id="KW-0472">Membrane</keyword>
<feature type="domain" description="Tyrosine specific protein phosphatases" evidence="8">
    <location>
        <begin position="1016"/>
        <end position="1089"/>
    </location>
</feature>
<evidence type="ECO:0000256" key="5">
    <source>
        <dbReference type="SAM" id="Phobius"/>
    </source>
</evidence>
<keyword evidence="6" id="KW-0732">Signal</keyword>
<evidence type="ECO:0000259" key="8">
    <source>
        <dbReference type="PROSITE" id="PS50056"/>
    </source>
</evidence>
<dbReference type="PRINTS" id="PR00700">
    <property type="entry name" value="PRTYPHPHTASE"/>
</dbReference>
<evidence type="ECO:0000256" key="1">
    <source>
        <dbReference type="ARBA" id="ARBA00013064"/>
    </source>
</evidence>
<keyword evidence="2" id="KW-0378">Hydrolase</keyword>
<accession>A0A7I8VGU2</accession>
<keyword evidence="3" id="KW-0904">Protein phosphatase</keyword>
<feature type="domain" description="Tyrosine-protein phosphatase" evidence="7">
    <location>
        <begin position="544"/>
        <end position="799"/>
    </location>
</feature>
<dbReference type="SUPFAM" id="SSF49785">
    <property type="entry name" value="Galactose-binding domain-like"/>
    <property type="match status" value="1"/>
</dbReference>
<dbReference type="Gene3D" id="2.170.300.10">
    <property type="entry name" value="Tie2 ligand-binding domain superfamily"/>
    <property type="match status" value="1"/>
</dbReference>
<keyword evidence="5" id="KW-1133">Transmembrane helix</keyword>
<dbReference type="PROSITE" id="PS50055">
    <property type="entry name" value="TYR_PHOSPHATASE_PTP"/>
    <property type="match status" value="2"/>
</dbReference>
<dbReference type="SUPFAM" id="SSF56436">
    <property type="entry name" value="C-type lectin-like"/>
    <property type="match status" value="1"/>
</dbReference>
<dbReference type="PROSITE" id="PS50056">
    <property type="entry name" value="TYR_PHOSPHATASE_2"/>
    <property type="match status" value="2"/>
</dbReference>
<dbReference type="CDD" id="cd00047">
    <property type="entry name" value="PTPc"/>
    <property type="match status" value="2"/>
</dbReference>
<dbReference type="InterPro" id="IPR000242">
    <property type="entry name" value="PTP_cat"/>
</dbReference>
<dbReference type="GO" id="GO:0004725">
    <property type="term" value="F:protein tyrosine phosphatase activity"/>
    <property type="evidence" value="ECO:0007669"/>
    <property type="project" value="UniProtKB-EC"/>
</dbReference>
<dbReference type="PANTHER" id="PTHR19134:SF449">
    <property type="entry name" value="TYROSINE-PROTEIN PHOSPHATASE 1"/>
    <property type="match status" value="1"/>
</dbReference>
<evidence type="ECO:0000313" key="9">
    <source>
        <dbReference type="EMBL" id="CAD5115525.1"/>
    </source>
</evidence>
<proteinExistence type="predicted"/>
<name>A0A7I8VGU2_9ANNE</name>
<comment type="catalytic activity">
    <reaction evidence="4">
        <text>O-phospho-L-tyrosyl-[protein] + H2O = L-tyrosyl-[protein] + phosphate</text>
        <dbReference type="Rhea" id="RHEA:10684"/>
        <dbReference type="Rhea" id="RHEA-COMP:10136"/>
        <dbReference type="Rhea" id="RHEA-COMP:20101"/>
        <dbReference type="ChEBI" id="CHEBI:15377"/>
        <dbReference type="ChEBI" id="CHEBI:43474"/>
        <dbReference type="ChEBI" id="CHEBI:46858"/>
        <dbReference type="ChEBI" id="CHEBI:61978"/>
        <dbReference type="EC" id="3.1.3.48"/>
    </reaction>
</comment>
<feature type="chain" id="PRO_5029522231" description="protein-tyrosine-phosphatase" evidence="6">
    <location>
        <begin position="24"/>
        <end position="1119"/>
    </location>
</feature>
<dbReference type="PROSITE" id="PS00383">
    <property type="entry name" value="TYR_PHOSPHATASE_1"/>
    <property type="match status" value="2"/>
</dbReference>
<evidence type="ECO:0000256" key="6">
    <source>
        <dbReference type="SAM" id="SignalP"/>
    </source>
</evidence>
<dbReference type="SUPFAM" id="SSF52799">
    <property type="entry name" value="(Phosphotyrosine protein) phosphatases II"/>
    <property type="match status" value="2"/>
</dbReference>
<dbReference type="Pfam" id="PF00102">
    <property type="entry name" value="Y_phosphatase"/>
    <property type="match status" value="2"/>
</dbReference>
<dbReference type="Gene3D" id="3.90.190.10">
    <property type="entry name" value="Protein tyrosine phosphatase superfamily"/>
    <property type="match status" value="2"/>
</dbReference>
<protein>
    <recommendedName>
        <fullName evidence="1">protein-tyrosine-phosphatase</fullName>
        <ecNumber evidence="1">3.1.3.48</ecNumber>
    </recommendedName>
</protein>
<dbReference type="InterPro" id="IPR000387">
    <property type="entry name" value="Tyr_Pase_dom"/>
</dbReference>
<dbReference type="InterPro" id="IPR016187">
    <property type="entry name" value="CTDL_fold"/>
</dbReference>
<gene>
    <name evidence="9" type="ORF">DGYR_LOCUS4256</name>
</gene>
<feature type="transmembrane region" description="Helical" evidence="5">
    <location>
        <begin position="436"/>
        <end position="461"/>
    </location>
</feature>
<dbReference type="Gene3D" id="2.60.120.260">
    <property type="entry name" value="Galactose-binding domain-like"/>
    <property type="match status" value="1"/>
</dbReference>
<organism evidence="9 10">
    <name type="scientific">Dimorphilus gyrociliatus</name>
    <dbReference type="NCBI Taxonomy" id="2664684"/>
    <lineage>
        <taxon>Eukaryota</taxon>
        <taxon>Metazoa</taxon>
        <taxon>Spiralia</taxon>
        <taxon>Lophotrochozoa</taxon>
        <taxon>Annelida</taxon>
        <taxon>Polychaeta</taxon>
        <taxon>Polychaeta incertae sedis</taxon>
        <taxon>Dinophilidae</taxon>
        <taxon>Dimorphilus</taxon>
    </lineage>
</organism>
<feature type="signal peptide" evidence="6">
    <location>
        <begin position="1"/>
        <end position="23"/>
    </location>
</feature>
<dbReference type="InterPro" id="IPR050348">
    <property type="entry name" value="Protein-Tyr_Phosphatase"/>
</dbReference>
<dbReference type="SMART" id="SM00194">
    <property type="entry name" value="PTPc"/>
    <property type="match status" value="2"/>
</dbReference>
<feature type="domain" description="Tyrosine-protein phosphatase" evidence="7">
    <location>
        <begin position="831"/>
        <end position="1098"/>
    </location>
</feature>
<reference evidence="9 10" key="1">
    <citation type="submission" date="2020-08" db="EMBL/GenBank/DDBJ databases">
        <authorList>
            <person name="Hejnol A."/>
        </authorList>
    </citation>
    <scope>NUCLEOTIDE SEQUENCE [LARGE SCALE GENOMIC DNA]</scope>
</reference>
<evidence type="ECO:0000256" key="4">
    <source>
        <dbReference type="ARBA" id="ARBA00051722"/>
    </source>
</evidence>
<dbReference type="CDD" id="cd00037">
    <property type="entry name" value="CLECT"/>
    <property type="match status" value="1"/>
</dbReference>
<dbReference type="InterPro" id="IPR003595">
    <property type="entry name" value="Tyr_Pase_cat"/>
</dbReference>
<keyword evidence="10" id="KW-1185">Reference proteome</keyword>
<dbReference type="AlphaFoldDB" id="A0A7I8VGU2"/>
<keyword evidence="5" id="KW-0812">Transmembrane</keyword>
<sequence>MQYERLVILIISIILSSVVSINAKKITQIQTIFTSNIVEGQTRNVIEGDLSSYLVVQPASGTLSWITLKLSNFAVINRVIVKRRLCCEDHMAIFSVSIGDSFCQSDPKSFQPSTQDSLCYSYNYGSTSNVPESVNETCSTSLHSRPPLGNYVTIFKNSPSRNIHLAEIEIYGEILSDITPLKENYVYEKNGTRGYILKREKNSFWNAKKKCEDDNSYLAINSGSFLASYLRREISENKFWRNGHYFDNKWYTASDCSQELSSLPNAVNSPTNDMKMYWDRDLKLYGENPNQQFYYICERDLPNSVSNCPDYCEYCEIFNRNNMDSRCICENGKYGVRCQWPCSGNFYGVDCNIACGNCRGGSACNSETGLCSGGCENGWTGDKCNEAVTTESTIESTVITTKLTSTIRPSTLAPTKPSNNSFNSTIGDGPTDKNKIGLIIGVVLASVVLFIAIVVGVVFCYRMRTNGKAHPEADIEENISVKEDQLETASDHVPSVNNDSIIKNRNSTINDRVSAAYENTQHSIKVENLGSVIERLSKDDQKGFQNEFSELPNGQIHEWNDALRADVRSTKKNRYKNIFAYDKTRVEIETDDGTDYINANYISGYNKKQTFIASQGPTDNMVNDFWKMIWEHKIPVIIMVTNLYENGTTKCVQYWANKEEERPKNFGPISVQCIGEKEYLDYKIRNLQAYKGEESKKVKLYHFTGWPDFGVPSSPSSLLNFIQTIRNDKRLHDKTAVIHCSAGVGRTGTFIALHTLMQSIEETGSLNVFHTVLSLRQERVAMVQKEEQYAFIYKALHEYVQCGRTTFSVNKFLKNLPRLKENPPGFSESRIERQYEMLSAQKVKLTVSICHLGIENRELNRNQDILPIDQFRPELSPLDGRNTYINAIYVPNFEKSKFVVTQMPIQSTRIDLWRLADQCKCNVIVMLNPLDEDNDLDFPYWPGESEALVRELAPYKIENDKLSLSLDLENEHIVVTQLLLSKSTDKTTRVPKIIRHVRLTNWTDKNEVPPDMTTFIDLFEIVRKLNMDSTKHKRILIHCLDGAKRSGLFCAGFALLEKIINEKNVDIFQIVQQIQRNRPQFIQSVEQYAFLYELAATWIKKHSNKSETQSSHIYSNVQN</sequence>
<dbReference type="OrthoDB" id="9979034at2759"/>
<dbReference type="FunFam" id="3.90.190.10:FF:000102">
    <property type="entry name" value="Receptor-type tyrosine-protein phosphatase"/>
    <property type="match status" value="2"/>
</dbReference>
<feature type="domain" description="Tyrosine specific protein phosphatases" evidence="8">
    <location>
        <begin position="716"/>
        <end position="790"/>
    </location>
</feature>
<comment type="caution">
    <text evidence="9">The sequence shown here is derived from an EMBL/GenBank/DDBJ whole genome shotgun (WGS) entry which is preliminary data.</text>
</comment>
<dbReference type="InterPro" id="IPR008979">
    <property type="entry name" value="Galactose-bd-like_sf"/>
</dbReference>